<feature type="compositionally biased region" description="Low complexity" evidence="1">
    <location>
        <begin position="1078"/>
        <end position="1092"/>
    </location>
</feature>
<feature type="compositionally biased region" description="Polar residues" evidence="1">
    <location>
        <begin position="914"/>
        <end position="934"/>
    </location>
</feature>
<feature type="region of interest" description="Disordered" evidence="1">
    <location>
        <begin position="735"/>
        <end position="762"/>
    </location>
</feature>
<feature type="compositionally biased region" description="Low complexity" evidence="1">
    <location>
        <begin position="1309"/>
        <end position="1329"/>
    </location>
</feature>
<gene>
    <name evidence="2" type="ORF">CLF_106815</name>
</gene>
<feature type="compositionally biased region" description="Polar residues" evidence="1">
    <location>
        <begin position="735"/>
        <end position="751"/>
    </location>
</feature>
<organism evidence="2 3">
    <name type="scientific">Clonorchis sinensis</name>
    <name type="common">Chinese liver fluke</name>
    <dbReference type="NCBI Taxonomy" id="79923"/>
    <lineage>
        <taxon>Eukaryota</taxon>
        <taxon>Metazoa</taxon>
        <taxon>Spiralia</taxon>
        <taxon>Lophotrochozoa</taxon>
        <taxon>Platyhelminthes</taxon>
        <taxon>Trematoda</taxon>
        <taxon>Digenea</taxon>
        <taxon>Opisthorchiida</taxon>
        <taxon>Opisthorchiata</taxon>
        <taxon>Opisthorchiidae</taxon>
        <taxon>Clonorchis</taxon>
    </lineage>
</organism>
<sequence length="1437" mass="151783">MLAKHKPTEDSETEFEAELITDAAGTYAGLFEPRLAQRDNGKMLDDLNGIQENMKKGKESGEQETTISKPIRSSLPLDVDVLLESGSRTQYPKVGYTNTTDNGTHSKSLGDENGKLKHSQQLLVPKSVTNITSPGHQKTTTNTTSSRGLTANILKGLTGKQPIPITALLRHSAIMNSHTGKTKADSIANNTNSKLTTSPVKTRNLIAVSSTTEIGTTTNDESSSKPFTHSWTTSMDAKSHPLVNVNRRSRKLYPVNNLVTATTFRSPRGEKPKKLKKSDWFKTFQTPSGAKSPLRKSRRDAEQDEKVIIEPDIADPTLSVTNRSELDLLPFPWEVDTNTSIKVPSVPQEYDYDVEVDRDAEWQEVGQKAENDENGCDPCPDRTQRMRASANFTARTTIFQTDAPELQTTRSQPENSVSSRVTTTELTKSSSAKDYNLRDTDQKSGSEKLVNETSDCTERRRHKDEVGKKPATNKPNNCDPGCKIRAAKNSKEIFELSTIRLRSTMRSFGRMVLVLSLLLLAPLSRITQGLPQRTDDPDINKQTGQVTSESDSPKADDAATTVDPPASISGVAADNIQIPSLNDNATIDQNVTTELKPGPEVSPTQADDGQTNTPNISGEIEQTLTRTSTTLPEVNKSTPVRQDVTSDGSGENSLSKESTLTPGTTTFGYANSTSDSATNSYPAESVTEVQSTNQSFPASVILSGTTTKAYEPPVNSTIPHTTISTETLTDIFNSSLSDFPQSTGSQKNVTADTDGPASPEFLKTSTLKPFATTTSTGTAMEGIFVTLPTSNDVTDKALNVTTSTTEKIPSSDTTTLVSDKLSDVINFKSSTSPKLEDALVTQPTMGSDAIDATTQLAITSTSTENRTSSENATALSTDAGIPDATTPSTGILDKRTESAMATTHSSTVPVSSTEAHSTSATVSTPDETTTSLVDGTTKPTGTATTPAILTTGKLTTDTLTDPQSEHSTTVSTDSATRSPSTIEVTAYTKPSFTLPVVHSSTGTDEPTVTVKPPMLVSPGMSENTTTQIYEGTAKSTTSSSAPASEVGTLSTYPGSSTAQQSSTLSLADVSPAATDIFTTPPVSSVPTSTISPEDTMTQTGESTIGPPISSGTTVSGLEILSTAQKSSTADQSSTTSVSVTKATPRAPDTLRTTVEPSVSTSSGMLASTSVDEYTSQTSIGSGTTADIPETTSTAQGTPDSEPSSTTTVVDASTSQVGLNKSTTTLGVSTTVTAETSTHMMTEVLQSTIQTPVSMGTSGDLLGTNKTSIPAITTGKVTEIPVQTTTDGKFTTVIKTTESARPPPTTVEFSDSSATTMSMHTSSPSSALSSIGQTTHSSSEAVTDVTAQFSSTPLASFVETESSKPTTLLDSSVTIATSDSISTVNESLVTKIPPSVTTLSDSTLPSTVANTSTVDVVYEPKFSKRLPGRDPAFLITLR</sequence>
<feature type="region of interest" description="Disordered" evidence="1">
    <location>
        <begin position="90"/>
        <end position="113"/>
    </location>
</feature>
<proteinExistence type="predicted"/>
<evidence type="ECO:0000256" key="1">
    <source>
        <dbReference type="SAM" id="MobiDB-lite"/>
    </source>
</evidence>
<feature type="compositionally biased region" description="Basic and acidic residues" evidence="1">
    <location>
        <begin position="435"/>
        <end position="450"/>
    </location>
</feature>
<feature type="compositionally biased region" description="Polar residues" evidence="1">
    <location>
        <begin position="540"/>
        <end position="550"/>
    </location>
</feature>
<feature type="compositionally biased region" description="Polar residues" evidence="1">
    <location>
        <begin position="400"/>
        <end position="433"/>
    </location>
</feature>
<feature type="region of interest" description="Disordered" evidence="1">
    <location>
        <begin position="1075"/>
        <end position="1213"/>
    </location>
</feature>
<keyword evidence="3" id="KW-1185">Reference proteome</keyword>
<evidence type="ECO:0000313" key="3">
    <source>
        <dbReference type="Proteomes" id="UP000008909"/>
    </source>
</evidence>
<feature type="region of interest" description="Disordered" evidence="1">
    <location>
        <begin position="997"/>
        <end position="1019"/>
    </location>
</feature>
<protein>
    <submittedName>
        <fullName evidence="2">Uncharacterized protein</fullName>
    </submittedName>
</protein>
<evidence type="ECO:0000313" key="2">
    <source>
        <dbReference type="EMBL" id="GAA51802.1"/>
    </source>
</evidence>
<feature type="compositionally biased region" description="Basic and acidic residues" evidence="1">
    <location>
        <begin position="267"/>
        <end position="280"/>
    </location>
</feature>
<feature type="compositionally biased region" description="Low complexity" evidence="1">
    <location>
        <begin position="860"/>
        <end position="871"/>
    </location>
</feature>
<feature type="compositionally biased region" description="Low complexity" evidence="1">
    <location>
        <begin position="935"/>
        <end position="961"/>
    </location>
</feature>
<feature type="region of interest" description="Disordered" evidence="1">
    <location>
        <begin position="860"/>
        <end position="979"/>
    </location>
</feature>
<feature type="compositionally biased region" description="Polar residues" evidence="1">
    <location>
        <begin position="602"/>
        <end position="618"/>
    </location>
</feature>
<feature type="region of interest" description="Disordered" evidence="1">
    <location>
        <begin position="263"/>
        <end position="305"/>
    </location>
</feature>
<feature type="region of interest" description="Disordered" evidence="1">
    <location>
        <begin position="1032"/>
        <end position="1058"/>
    </location>
</feature>
<feature type="compositionally biased region" description="Low complexity" evidence="1">
    <location>
        <begin position="902"/>
        <end position="913"/>
    </location>
</feature>
<feature type="compositionally biased region" description="Polar residues" evidence="1">
    <location>
        <begin position="965"/>
        <end position="979"/>
    </location>
</feature>
<feature type="compositionally biased region" description="Low complexity" evidence="1">
    <location>
        <begin position="1121"/>
        <end position="1143"/>
    </location>
</feature>
<feature type="region of interest" description="Disordered" evidence="1">
    <location>
        <begin position="593"/>
        <end position="618"/>
    </location>
</feature>
<dbReference type="EMBL" id="DF143202">
    <property type="protein sequence ID" value="GAA51802.1"/>
    <property type="molecule type" value="Genomic_DNA"/>
</dbReference>
<name>G7YFR9_CLOSI</name>
<feature type="compositionally biased region" description="Low complexity" evidence="1">
    <location>
        <begin position="1032"/>
        <end position="1044"/>
    </location>
</feature>
<feature type="region of interest" description="Disordered" evidence="1">
    <location>
        <begin position="1297"/>
        <end position="1334"/>
    </location>
</feature>
<reference key="2">
    <citation type="submission" date="2011-10" db="EMBL/GenBank/DDBJ databases">
        <title>The genome and transcriptome sequence of Clonorchis sinensis provide insights into the carcinogenic liver fluke.</title>
        <authorList>
            <person name="Wang X."/>
            <person name="Huang Y."/>
            <person name="Chen W."/>
            <person name="Liu H."/>
            <person name="Guo L."/>
            <person name="Chen Y."/>
            <person name="Luo F."/>
            <person name="Zhou W."/>
            <person name="Sun J."/>
            <person name="Mao Q."/>
            <person name="Liang P."/>
            <person name="Zhou C."/>
            <person name="Tian Y."/>
            <person name="Men J."/>
            <person name="Lv X."/>
            <person name="Huang L."/>
            <person name="Zhou J."/>
            <person name="Hu Y."/>
            <person name="Li R."/>
            <person name="Zhang F."/>
            <person name="Lei H."/>
            <person name="Li X."/>
            <person name="Hu X."/>
            <person name="Liang C."/>
            <person name="Xu J."/>
            <person name="Wu Z."/>
            <person name="Yu X."/>
        </authorList>
    </citation>
    <scope>NUCLEOTIDE SEQUENCE</scope>
    <source>
        <strain>Henan</strain>
    </source>
</reference>
<feature type="region of interest" description="Disordered" evidence="1">
    <location>
        <begin position="529"/>
        <end position="568"/>
    </location>
</feature>
<feature type="compositionally biased region" description="Polar residues" evidence="1">
    <location>
        <begin position="1150"/>
        <end position="1202"/>
    </location>
</feature>
<feature type="compositionally biased region" description="Polar residues" evidence="1">
    <location>
        <begin position="90"/>
        <end position="107"/>
    </location>
</feature>
<reference evidence="2" key="1">
    <citation type="journal article" date="2011" name="Genome Biol.">
        <title>The draft genome of the carcinogenic human liver fluke Clonorchis sinensis.</title>
        <authorList>
            <person name="Wang X."/>
            <person name="Chen W."/>
            <person name="Huang Y."/>
            <person name="Sun J."/>
            <person name="Men J."/>
            <person name="Liu H."/>
            <person name="Luo F."/>
            <person name="Guo L."/>
            <person name="Lv X."/>
            <person name="Deng C."/>
            <person name="Zhou C."/>
            <person name="Fan Y."/>
            <person name="Li X."/>
            <person name="Huang L."/>
            <person name="Hu Y."/>
            <person name="Liang C."/>
            <person name="Hu X."/>
            <person name="Xu J."/>
            <person name="Yu X."/>
        </authorList>
    </citation>
    <scope>NUCLEOTIDE SEQUENCE [LARGE SCALE GENOMIC DNA]</scope>
    <source>
        <strain evidence="2">Henan</strain>
    </source>
</reference>
<accession>G7YFR9</accession>
<dbReference type="Proteomes" id="UP000008909">
    <property type="component" value="Unassembled WGS sequence"/>
</dbReference>
<feature type="compositionally biased region" description="Low complexity" evidence="1">
    <location>
        <begin position="1203"/>
        <end position="1213"/>
    </location>
</feature>
<feature type="region of interest" description="Disordered" evidence="1">
    <location>
        <begin position="400"/>
        <end position="477"/>
    </location>
</feature>
<feature type="region of interest" description="Disordered" evidence="1">
    <location>
        <begin position="633"/>
        <end position="681"/>
    </location>
</feature>